<dbReference type="HOGENOM" id="CLU_100594_0_0_10"/>
<keyword evidence="2" id="KW-0812">Transmembrane</keyword>
<keyword evidence="5" id="KW-1185">Reference proteome</keyword>
<dbReference type="InterPro" id="IPR024478">
    <property type="entry name" value="HlyB_4HB_MCP"/>
</dbReference>
<dbReference type="Pfam" id="PF12729">
    <property type="entry name" value="4HB_MCP_1"/>
    <property type="match status" value="1"/>
</dbReference>
<dbReference type="PATRIC" id="fig|400092.3.peg.3911"/>
<dbReference type="OrthoDB" id="1438991at2"/>
<keyword evidence="2" id="KW-0472">Membrane</keyword>
<keyword evidence="1" id="KW-0175">Coiled coil</keyword>
<feature type="transmembrane region" description="Helical" evidence="2">
    <location>
        <begin position="12"/>
        <end position="31"/>
    </location>
</feature>
<gene>
    <name evidence="4" type="ORF">PKOR_17840</name>
</gene>
<reference evidence="4 5" key="1">
    <citation type="journal article" date="2015" name="Sci. Rep.">
        <title>Unraveling adaptation of Pontibacter korlensis to radiation and infertility in desert through complete genome and comparative transcriptomic analysis.</title>
        <authorList>
            <person name="Dai J."/>
            <person name="Dai W."/>
            <person name="Qiu C."/>
            <person name="Yang Z."/>
            <person name="Zhang Y."/>
            <person name="Zhou M."/>
            <person name="Zhang L."/>
            <person name="Fang C."/>
            <person name="Gao Q."/>
            <person name="Yang Q."/>
            <person name="Li X."/>
            <person name="Wang Z."/>
            <person name="Wang Z."/>
            <person name="Jia Z."/>
            <person name="Chen X."/>
        </authorList>
    </citation>
    <scope>NUCLEOTIDE SEQUENCE [LARGE SCALE GENOMIC DNA]</scope>
    <source>
        <strain evidence="4 5">X14-1T</strain>
    </source>
</reference>
<sequence>MSWSFRVGNRDRIALVLGAVFLIIVLTNWFVSYSMTKVSTQFRSVYEDRLVPSLDISTIQERYYQNRLLLEEHLLAESEQEQQRILQAIEQNEADLDSLEQKFKGTLLTNQEGIDLQNYLQAGERYTKVQQTILVLSHTGDKAAAMRMYKQEGMQAFQELLLPLHALSQLQEKVGHELYANADQHMKILKVLSYLVIALAVILALLVGTLLQSSRKMKNIKPQKYHLN</sequence>
<feature type="transmembrane region" description="Helical" evidence="2">
    <location>
        <begin position="191"/>
        <end position="211"/>
    </location>
</feature>
<dbReference type="RefSeq" id="WP_046312482.1">
    <property type="nucleotide sequence ID" value="NZ_CBCSCY010000013.1"/>
</dbReference>
<dbReference type="KEGG" id="pko:PKOR_17840"/>
<name>A0A0E3UXX4_9BACT</name>
<feature type="domain" description="Chemotaxis methyl-accepting receptor HlyB-like 4HB MCP" evidence="3">
    <location>
        <begin position="12"/>
        <end position="185"/>
    </location>
</feature>
<evidence type="ECO:0000256" key="1">
    <source>
        <dbReference type="SAM" id="Coils"/>
    </source>
</evidence>
<feature type="coiled-coil region" evidence="1">
    <location>
        <begin position="75"/>
        <end position="102"/>
    </location>
</feature>
<accession>A0A0E3UXX4</accession>
<dbReference type="Proteomes" id="UP000033109">
    <property type="component" value="Chromosome"/>
</dbReference>
<evidence type="ECO:0000256" key="2">
    <source>
        <dbReference type="SAM" id="Phobius"/>
    </source>
</evidence>
<dbReference type="STRING" id="400092.PKOR_17840"/>
<keyword evidence="2" id="KW-1133">Transmembrane helix</keyword>
<dbReference type="AlphaFoldDB" id="A0A0E3UXX4"/>
<evidence type="ECO:0000259" key="3">
    <source>
        <dbReference type="Pfam" id="PF12729"/>
    </source>
</evidence>
<protein>
    <recommendedName>
        <fullName evidence="3">Chemotaxis methyl-accepting receptor HlyB-like 4HB MCP domain-containing protein</fullName>
    </recommendedName>
</protein>
<dbReference type="EMBL" id="CP009621">
    <property type="protein sequence ID" value="AKD04617.1"/>
    <property type="molecule type" value="Genomic_DNA"/>
</dbReference>
<evidence type="ECO:0000313" key="5">
    <source>
        <dbReference type="Proteomes" id="UP000033109"/>
    </source>
</evidence>
<evidence type="ECO:0000313" key="4">
    <source>
        <dbReference type="EMBL" id="AKD04617.1"/>
    </source>
</evidence>
<organism evidence="4 5">
    <name type="scientific">Pontibacter korlensis</name>
    <dbReference type="NCBI Taxonomy" id="400092"/>
    <lineage>
        <taxon>Bacteria</taxon>
        <taxon>Pseudomonadati</taxon>
        <taxon>Bacteroidota</taxon>
        <taxon>Cytophagia</taxon>
        <taxon>Cytophagales</taxon>
        <taxon>Hymenobacteraceae</taxon>
        <taxon>Pontibacter</taxon>
    </lineage>
</organism>
<proteinExistence type="predicted"/>